<reference evidence="2" key="1">
    <citation type="submission" date="2020-08" db="EMBL/GenBank/DDBJ databases">
        <title>Spodoptera exigua strain:BAW_Kor-Di-RS1 Genome sequencing and assembly.</title>
        <authorList>
            <person name="Kim J."/>
            <person name="Nam H.Y."/>
            <person name="Kwon M."/>
            <person name="Choi J.H."/>
            <person name="Cho S.R."/>
            <person name="Kim G.-H."/>
        </authorList>
    </citation>
    <scope>NUCLEOTIDE SEQUENCE</scope>
    <source>
        <strain evidence="2">BAW_Kor-Di-RS1</strain>
        <tissue evidence="2">Whole-body</tissue>
    </source>
</reference>
<feature type="transmembrane region" description="Helical" evidence="1">
    <location>
        <begin position="107"/>
        <end position="129"/>
    </location>
</feature>
<proteinExistence type="predicted"/>
<keyword evidence="1" id="KW-1133">Transmembrane helix</keyword>
<evidence type="ECO:0000313" key="2">
    <source>
        <dbReference type="EMBL" id="KAF9405870.1"/>
    </source>
</evidence>
<gene>
    <name evidence="2" type="ORF">HW555_013558</name>
</gene>
<keyword evidence="1" id="KW-0472">Membrane</keyword>
<accession>A0A835G3W4</accession>
<evidence type="ECO:0000256" key="1">
    <source>
        <dbReference type="SAM" id="Phobius"/>
    </source>
</evidence>
<comment type="caution">
    <text evidence="2">The sequence shown here is derived from an EMBL/GenBank/DDBJ whole genome shotgun (WGS) entry which is preliminary data.</text>
</comment>
<keyword evidence="3" id="KW-1185">Reference proteome</keyword>
<dbReference type="Proteomes" id="UP000648187">
    <property type="component" value="Unassembled WGS sequence"/>
</dbReference>
<feature type="non-terminal residue" evidence="2">
    <location>
        <position position="1"/>
    </location>
</feature>
<keyword evidence="1" id="KW-0812">Transmembrane</keyword>
<evidence type="ECO:0000313" key="3">
    <source>
        <dbReference type="Proteomes" id="UP000648187"/>
    </source>
</evidence>
<dbReference type="EMBL" id="JACKWZ010000668">
    <property type="protein sequence ID" value="KAF9405870.1"/>
    <property type="molecule type" value="Genomic_DNA"/>
</dbReference>
<organism evidence="2 3">
    <name type="scientific">Spodoptera exigua</name>
    <name type="common">Beet armyworm</name>
    <name type="synonym">Noctua fulgens</name>
    <dbReference type="NCBI Taxonomy" id="7107"/>
    <lineage>
        <taxon>Eukaryota</taxon>
        <taxon>Metazoa</taxon>
        <taxon>Ecdysozoa</taxon>
        <taxon>Arthropoda</taxon>
        <taxon>Hexapoda</taxon>
        <taxon>Insecta</taxon>
        <taxon>Pterygota</taxon>
        <taxon>Neoptera</taxon>
        <taxon>Endopterygota</taxon>
        <taxon>Lepidoptera</taxon>
        <taxon>Glossata</taxon>
        <taxon>Ditrysia</taxon>
        <taxon>Noctuoidea</taxon>
        <taxon>Noctuidae</taxon>
        <taxon>Amphipyrinae</taxon>
        <taxon>Spodoptera</taxon>
    </lineage>
</organism>
<feature type="transmembrane region" description="Helical" evidence="1">
    <location>
        <begin position="73"/>
        <end position="95"/>
    </location>
</feature>
<sequence>MFSSYVRANPNKMKSLKEYLYFKKKKECRVTVLINNMIDKDLQWLLWPLNIMHKVLLCPKYRINDNFIDPNSLLIKFMSFCFIISVTSCFLYRIYGVSSDYLVKGGATAMYICSYFDVILFLIGSFINYT</sequence>
<dbReference type="AlphaFoldDB" id="A0A835G3W4"/>
<protein>
    <submittedName>
        <fullName evidence="2">Uncharacterized protein</fullName>
    </submittedName>
</protein>
<name>A0A835G3W4_SPOEX</name>